<dbReference type="Pfam" id="PF00581">
    <property type="entry name" value="Rhodanese"/>
    <property type="match status" value="1"/>
</dbReference>
<accession>A0A2V3IMR4</accession>
<dbReference type="EMBL" id="NBIV01000128">
    <property type="protein sequence ID" value="PXF43339.1"/>
    <property type="molecule type" value="Genomic_DNA"/>
</dbReference>
<dbReference type="PANTHER" id="PTHR43268:SF6">
    <property type="entry name" value="THIOSULFATE SULFURTRANSFERASE_RHODANESE-LIKE DOMAIN-CONTAINING PROTEIN 2"/>
    <property type="match status" value="1"/>
</dbReference>
<dbReference type="OrthoDB" id="25002at2759"/>
<evidence type="ECO:0000313" key="3">
    <source>
        <dbReference type="Proteomes" id="UP000247409"/>
    </source>
</evidence>
<dbReference type="SUPFAM" id="SSF52821">
    <property type="entry name" value="Rhodanese/Cell cycle control phosphatase"/>
    <property type="match status" value="1"/>
</dbReference>
<keyword evidence="2" id="KW-0808">Transferase</keyword>
<dbReference type="InterPro" id="IPR001763">
    <property type="entry name" value="Rhodanese-like_dom"/>
</dbReference>
<protein>
    <submittedName>
        <fullName evidence="2">Thiosulfate sulfurtransferase/rhodanese-like domain-containing protein 2</fullName>
    </submittedName>
</protein>
<dbReference type="Gene3D" id="3.30.70.100">
    <property type="match status" value="1"/>
</dbReference>
<organism evidence="2 3">
    <name type="scientific">Gracilariopsis chorda</name>
    <dbReference type="NCBI Taxonomy" id="448386"/>
    <lineage>
        <taxon>Eukaryota</taxon>
        <taxon>Rhodophyta</taxon>
        <taxon>Florideophyceae</taxon>
        <taxon>Rhodymeniophycidae</taxon>
        <taxon>Gracilariales</taxon>
        <taxon>Gracilariaceae</taxon>
        <taxon>Gracilariopsis</taxon>
    </lineage>
</organism>
<name>A0A2V3IMR4_9FLOR</name>
<evidence type="ECO:0000313" key="2">
    <source>
        <dbReference type="EMBL" id="PXF43339.1"/>
    </source>
</evidence>
<dbReference type="InterPro" id="IPR022111">
    <property type="entry name" value="Rhodanese_C"/>
</dbReference>
<dbReference type="PANTHER" id="PTHR43268">
    <property type="entry name" value="THIOSULFATE SULFURTRANSFERASE/RHODANESE-LIKE DOMAIN-CONTAINING PROTEIN 2"/>
    <property type="match status" value="1"/>
</dbReference>
<dbReference type="InterPro" id="IPR040503">
    <property type="entry name" value="TRHO_N"/>
</dbReference>
<dbReference type="Gene3D" id="3.40.250.10">
    <property type="entry name" value="Rhodanese-like domain"/>
    <property type="match status" value="1"/>
</dbReference>
<evidence type="ECO:0000259" key="1">
    <source>
        <dbReference type="PROSITE" id="PS50206"/>
    </source>
</evidence>
<reference evidence="2 3" key="1">
    <citation type="journal article" date="2018" name="Mol. Biol. Evol.">
        <title>Analysis of the draft genome of the red seaweed Gracilariopsis chorda provides insights into genome size evolution in Rhodophyta.</title>
        <authorList>
            <person name="Lee J."/>
            <person name="Yang E.C."/>
            <person name="Graf L."/>
            <person name="Yang J.H."/>
            <person name="Qiu H."/>
            <person name="Zel Zion U."/>
            <person name="Chan C.X."/>
            <person name="Stephens T.G."/>
            <person name="Weber A.P.M."/>
            <person name="Boo G.H."/>
            <person name="Boo S.M."/>
            <person name="Kim K.M."/>
            <person name="Shin Y."/>
            <person name="Jung M."/>
            <person name="Lee S.J."/>
            <person name="Yim H.S."/>
            <person name="Lee J.H."/>
            <person name="Bhattacharya D."/>
            <person name="Yoon H.S."/>
        </authorList>
    </citation>
    <scope>NUCLEOTIDE SEQUENCE [LARGE SCALE GENOMIC DNA]</scope>
    <source>
        <strain evidence="2 3">SKKU-2015</strain>
        <tissue evidence="2">Whole body</tissue>
    </source>
</reference>
<dbReference type="GO" id="GO:0016740">
    <property type="term" value="F:transferase activity"/>
    <property type="evidence" value="ECO:0007669"/>
    <property type="project" value="UniProtKB-KW"/>
</dbReference>
<dbReference type="SMART" id="SM00450">
    <property type="entry name" value="RHOD"/>
    <property type="match status" value="1"/>
</dbReference>
<sequence>MPISLFYHYTDLEDVELFARDLRSFGMKHNLAGRIRISSEGINGTFGGTESAVQAFHAFIGSRLNSPDVDFKVSEGSERNFPEGWKVRVCKELVTMGIEPEVASWKQAAPHVAPEQFREEILNRKEDVKENLIVLDVRNQYESAIGRFKGAILPPIRQFSDFPQYVRTNEELFRGRRVLMYCTGGIRCERASAFLASKGIAKSIVQLRGGIDRFLNRFPDGGNVFEGKNLVFDTRMVQPISNPTIVGRCIICSTKWDDYSNNFRCAYCRVRVLICNELSCTGVFIENRNGLCLSCRLQERHSDVRNKELTDGP</sequence>
<dbReference type="Pfam" id="PF12368">
    <property type="entry name" value="Rhodanese_C"/>
    <property type="match status" value="1"/>
</dbReference>
<comment type="caution">
    <text evidence="2">The sequence shown here is derived from an EMBL/GenBank/DDBJ whole genome shotgun (WGS) entry which is preliminary data.</text>
</comment>
<dbReference type="InterPro" id="IPR036873">
    <property type="entry name" value="Rhodanese-like_dom_sf"/>
</dbReference>
<dbReference type="InterPro" id="IPR020936">
    <property type="entry name" value="TrhO"/>
</dbReference>
<dbReference type="PROSITE" id="PS50206">
    <property type="entry name" value="RHODANESE_3"/>
    <property type="match status" value="1"/>
</dbReference>
<dbReference type="STRING" id="448386.A0A2V3IMR4"/>
<proteinExistence type="predicted"/>
<gene>
    <name evidence="2" type="ORF">BWQ96_06902</name>
</gene>
<dbReference type="Proteomes" id="UP000247409">
    <property type="component" value="Unassembled WGS sequence"/>
</dbReference>
<dbReference type="AlphaFoldDB" id="A0A2V3IMR4"/>
<keyword evidence="3" id="KW-1185">Reference proteome</keyword>
<dbReference type="Pfam" id="PF17773">
    <property type="entry name" value="UPF0176_N"/>
    <property type="match status" value="1"/>
</dbReference>
<feature type="domain" description="Rhodanese" evidence="1">
    <location>
        <begin position="128"/>
        <end position="223"/>
    </location>
</feature>